<reference evidence="1" key="2">
    <citation type="submission" date="2020-09" db="EMBL/GenBank/DDBJ databases">
        <authorList>
            <person name="Sun Q."/>
            <person name="Zhou Y."/>
        </authorList>
    </citation>
    <scope>NUCLEOTIDE SEQUENCE</scope>
    <source>
        <strain evidence="1">CGMCC 1.15290</strain>
    </source>
</reference>
<protein>
    <submittedName>
        <fullName evidence="1">Uncharacterized protein</fullName>
    </submittedName>
</protein>
<accession>A0A917MWA5</accession>
<evidence type="ECO:0000313" key="2">
    <source>
        <dbReference type="Proteomes" id="UP000627292"/>
    </source>
</evidence>
<proteinExistence type="predicted"/>
<dbReference type="Proteomes" id="UP000627292">
    <property type="component" value="Unassembled WGS sequence"/>
</dbReference>
<comment type="caution">
    <text evidence="1">The sequence shown here is derived from an EMBL/GenBank/DDBJ whole genome shotgun (WGS) entry which is preliminary data.</text>
</comment>
<dbReference type="EMBL" id="BMIB01000002">
    <property type="protein sequence ID" value="GGH68238.1"/>
    <property type="molecule type" value="Genomic_DNA"/>
</dbReference>
<dbReference type="RefSeq" id="WP_188952425.1">
    <property type="nucleotide sequence ID" value="NZ_BMIB01000002.1"/>
</dbReference>
<evidence type="ECO:0000313" key="1">
    <source>
        <dbReference type="EMBL" id="GGH68238.1"/>
    </source>
</evidence>
<dbReference type="AlphaFoldDB" id="A0A917MWA5"/>
<sequence length="225" mass="26755">MYRTQFASFHTYQHLRPEQVADPYQTARSWFTQWLYIDIKYNLQWWFETSLGKEIWPQGDASYLLEFYDTFIMAIEGAHLMNELFNLDRAAVLKTKKSETEIFQSPHLFCENGSQHDPFTYFPRSLTLEEFHNPYTVFTHFFTLHDLKAWKMLLYILMNMSLTEELPTHSIDNYNLQVCRLQLDKLADAMHLIYVREYPRPAEALARTAGIRKPGMTQYKPKAAD</sequence>
<keyword evidence="2" id="KW-1185">Reference proteome</keyword>
<reference evidence="1" key="1">
    <citation type="journal article" date="2014" name="Int. J. Syst. Evol. Microbiol.">
        <title>Complete genome sequence of Corynebacterium casei LMG S-19264T (=DSM 44701T), isolated from a smear-ripened cheese.</title>
        <authorList>
            <consortium name="US DOE Joint Genome Institute (JGI-PGF)"/>
            <person name="Walter F."/>
            <person name="Albersmeier A."/>
            <person name="Kalinowski J."/>
            <person name="Ruckert C."/>
        </authorList>
    </citation>
    <scope>NUCLEOTIDE SEQUENCE</scope>
    <source>
        <strain evidence="1">CGMCC 1.15290</strain>
    </source>
</reference>
<name>A0A917MWA5_9BACT</name>
<gene>
    <name evidence="1" type="ORF">GCM10011379_24340</name>
</gene>
<organism evidence="1 2">
    <name type="scientific">Filimonas zeae</name>
    <dbReference type="NCBI Taxonomy" id="1737353"/>
    <lineage>
        <taxon>Bacteria</taxon>
        <taxon>Pseudomonadati</taxon>
        <taxon>Bacteroidota</taxon>
        <taxon>Chitinophagia</taxon>
        <taxon>Chitinophagales</taxon>
        <taxon>Chitinophagaceae</taxon>
        <taxon>Filimonas</taxon>
    </lineage>
</organism>